<dbReference type="PANTHER" id="PTHR13027">
    <property type="entry name" value="SAND PROTEIN-RELATED"/>
    <property type="match status" value="1"/>
</dbReference>
<dbReference type="Pfam" id="PF19038">
    <property type="entry name" value="Fuz_longin_3"/>
    <property type="match status" value="1"/>
</dbReference>
<dbReference type="STRING" id="45607.A0A2T0FGT0"/>
<dbReference type="OrthoDB" id="272411at2759"/>
<gene>
    <name evidence="8" type="ORF">B9G98_00972</name>
    <name evidence="9" type="ORF">B9G98_01810</name>
</gene>
<keyword evidence="4" id="KW-0967">Endosome</keyword>
<dbReference type="GeneID" id="36514721"/>
<keyword evidence="4" id="KW-0072">Autophagy</keyword>
<dbReference type="InterPro" id="IPR043972">
    <property type="entry name" value="FUZ/MON1/HPS1_longin_1"/>
</dbReference>
<dbReference type="RefSeq" id="XP_024663298.1">
    <property type="nucleotide sequence ID" value="XM_024807530.1"/>
</dbReference>
<keyword evidence="4" id="KW-0653">Protein transport</keyword>
<dbReference type="GO" id="GO:0016192">
    <property type="term" value="P:vesicle-mediated transport"/>
    <property type="evidence" value="ECO:0007669"/>
    <property type="project" value="InterPro"/>
</dbReference>
<dbReference type="AlphaFoldDB" id="A0A2T0FGT0"/>
<evidence type="ECO:0000313" key="10">
    <source>
        <dbReference type="Proteomes" id="UP000238350"/>
    </source>
</evidence>
<evidence type="ECO:0000256" key="3">
    <source>
        <dbReference type="ARBA" id="ARBA00018132"/>
    </source>
</evidence>
<comment type="function">
    <text evidence="4">Required for multiple vacuole delivery pathways including the cytoplasm to vacuole transport (Cvt), autophagy, pexophagy and endocytosis.</text>
</comment>
<dbReference type="GO" id="GO:0000329">
    <property type="term" value="C:fungal-type vacuole membrane"/>
    <property type="evidence" value="ECO:0007669"/>
    <property type="project" value="TreeGrafter"/>
</dbReference>
<dbReference type="GO" id="GO:0006623">
    <property type="term" value="P:protein targeting to vacuole"/>
    <property type="evidence" value="ECO:0007669"/>
    <property type="project" value="UniProtKB-UniRule"/>
</dbReference>
<keyword evidence="4" id="KW-0472">Membrane</keyword>
<accession>A0A2T0FGT0</accession>
<evidence type="ECO:0000256" key="2">
    <source>
        <dbReference type="ARBA" id="ARBA00008968"/>
    </source>
</evidence>
<dbReference type="PANTHER" id="PTHR13027:SF7">
    <property type="entry name" value="VACUOLAR FUSION PROTEIN MON1 HOMOLOG"/>
    <property type="match status" value="1"/>
</dbReference>
<name>A0A2T0FGT0_9ASCO</name>
<dbReference type="Pfam" id="PF19037">
    <property type="entry name" value="Fuz_longin_2"/>
    <property type="match status" value="1"/>
</dbReference>
<evidence type="ECO:0000259" key="7">
    <source>
        <dbReference type="Pfam" id="PF19038"/>
    </source>
</evidence>
<feature type="domain" description="FUZ/MON1/HPS1 third Longin" evidence="7">
    <location>
        <begin position="324"/>
        <end position="418"/>
    </location>
</feature>
<evidence type="ECO:0000313" key="9">
    <source>
        <dbReference type="EMBL" id="PRT54190.1"/>
    </source>
</evidence>
<proteinExistence type="inferred from homology"/>
<dbReference type="Pfam" id="PF19036">
    <property type="entry name" value="Fuz_longin_1"/>
    <property type="match status" value="1"/>
</dbReference>
<comment type="caution">
    <text evidence="9">The sequence shown here is derived from an EMBL/GenBank/DDBJ whole genome shotgun (WGS) entry which is preliminary data.</text>
</comment>
<sequence>MEARDLAPARSDEVLDLNEAIIQSVYEPTVSGFCAVPAHYLILTQSGKPVYSLNGSEVEYVEYLAITQTLVSFFAADNQLLKSFRSKNTTFVFRVVSPLILVAIDKLHRSETQLGHQLDILHAQILSTLTQNQLEKAFTSRPNMDLRPLLAGTEVFLNALAKDMASGDPVWFGALESLELRKTTRLALNSILVECRTPNMLYGMIVADKQLVGVVRPKKHSLHPADLYLLFSMLFNTTAFDEGEHWVPICLPRFNPKGFLYAYIHFFTKSAALVLLSPDRTAFFELQQAYTNIMEQINKQNLLLPLQQAVERGRRPADSLKVPEISHFLYKSRANVQYIQSDLQSLGDQQTLLKLAYSQLQGYMHDNKLRICHARYPHHVLLAWQTPAFELYCAAKSLNKTALSEAVRRILIWVRRHEERLFITAGATF</sequence>
<dbReference type="EMBL" id="NDIQ01000015">
    <property type="protein sequence ID" value="PRT54190.1"/>
    <property type="molecule type" value="Genomic_DNA"/>
</dbReference>
<evidence type="ECO:0000259" key="5">
    <source>
        <dbReference type="Pfam" id="PF19036"/>
    </source>
</evidence>
<dbReference type="PRINTS" id="PR01546">
    <property type="entry name" value="YEAST73DUF"/>
</dbReference>
<keyword evidence="4" id="KW-0926">Vacuole</keyword>
<dbReference type="InterPro" id="IPR004353">
    <property type="entry name" value="Mon1"/>
</dbReference>
<organism evidence="9 10">
    <name type="scientific">Wickerhamiella sorbophila</name>
    <dbReference type="NCBI Taxonomy" id="45607"/>
    <lineage>
        <taxon>Eukaryota</taxon>
        <taxon>Fungi</taxon>
        <taxon>Dikarya</taxon>
        <taxon>Ascomycota</taxon>
        <taxon>Saccharomycotina</taxon>
        <taxon>Dipodascomycetes</taxon>
        <taxon>Dipodascales</taxon>
        <taxon>Trichomonascaceae</taxon>
        <taxon>Wickerhamiella</taxon>
    </lineage>
</organism>
<keyword evidence="4" id="KW-0813">Transport</keyword>
<evidence type="ECO:0000259" key="6">
    <source>
        <dbReference type="Pfam" id="PF19037"/>
    </source>
</evidence>
<dbReference type="EMBL" id="NDIQ01000001">
    <property type="protein sequence ID" value="PRT53352.1"/>
    <property type="molecule type" value="Genomic_DNA"/>
</dbReference>
<keyword evidence="10" id="KW-1185">Reference proteome</keyword>
<reference evidence="9 10" key="1">
    <citation type="submission" date="2017-04" db="EMBL/GenBank/DDBJ databases">
        <title>Genome sequencing of [Candida] sorbophila.</title>
        <authorList>
            <person name="Ahn J.O."/>
        </authorList>
    </citation>
    <scope>NUCLEOTIDE SEQUENCE [LARGE SCALE GENOMIC DNA]</scope>
    <source>
        <strain evidence="9 10">DS02</strain>
    </source>
</reference>
<evidence type="ECO:0000313" key="8">
    <source>
        <dbReference type="EMBL" id="PRT53352.1"/>
    </source>
</evidence>
<protein>
    <recommendedName>
        <fullName evidence="3 4">Vacuolar fusion protein MON1</fullName>
    </recommendedName>
</protein>
<comment type="subcellular location">
    <subcellularLocation>
        <location evidence="4">Endosome</location>
        <location evidence="4">Multivesicular body membrane</location>
        <topology evidence="4">Peripheral membrane protein</topology>
    </subcellularLocation>
    <subcellularLocation>
        <location evidence="1 4">Prevacuolar compartment membrane</location>
        <topology evidence="1 4">Peripheral membrane protein</topology>
    </subcellularLocation>
    <subcellularLocation>
        <location evidence="4">Vacuole membrane</location>
        <topology evidence="4">Peripheral membrane protein</topology>
    </subcellularLocation>
</comment>
<feature type="domain" description="FUZ/MON1/HPS1 second Longin" evidence="6">
    <location>
        <begin position="199"/>
        <end position="294"/>
    </location>
</feature>
<dbReference type="Proteomes" id="UP000238350">
    <property type="component" value="Unassembled WGS sequence"/>
</dbReference>
<dbReference type="GO" id="GO:0006914">
    <property type="term" value="P:autophagy"/>
    <property type="evidence" value="ECO:0007669"/>
    <property type="project" value="UniProtKB-UniRule"/>
</dbReference>
<dbReference type="GO" id="GO:0035658">
    <property type="term" value="C:Mon1-Ccz1 complex"/>
    <property type="evidence" value="ECO:0007669"/>
    <property type="project" value="TreeGrafter"/>
</dbReference>
<dbReference type="InterPro" id="IPR043970">
    <property type="entry name" value="FUZ/MON1/HPS1_longin_3"/>
</dbReference>
<evidence type="ECO:0000256" key="4">
    <source>
        <dbReference type="RuleBase" id="RU367048"/>
    </source>
</evidence>
<dbReference type="InterPro" id="IPR043971">
    <property type="entry name" value="FUZ/MON1/HPS1_longin_2"/>
</dbReference>
<feature type="domain" description="FUZ/MON1/HPS1 first Longin" evidence="5">
    <location>
        <begin position="39"/>
        <end position="160"/>
    </location>
</feature>
<comment type="similarity">
    <text evidence="2 4">Belongs to the MON1/SAND family.</text>
</comment>
<evidence type="ECO:0000256" key="1">
    <source>
        <dbReference type="ARBA" id="ARBA00004380"/>
    </source>
</evidence>
<dbReference type="GO" id="GO:0032585">
    <property type="term" value="C:multivesicular body membrane"/>
    <property type="evidence" value="ECO:0007669"/>
    <property type="project" value="UniProtKB-SubCell"/>
</dbReference>